<comment type="caution">
    <text evidence="2">The sequence shown here is derived from an EMBL/GenBank/DDBJ whole genome shotgun (WGS) entry which is preliminary data.</text>
</comment>
<name>A0A086LWV6_TOXGO</name>
<accession>A0A086LWV6</accession>
<gene>
    <name evidence="2" type="ORF">TGRUB_221940B</name>
</gene>
<feature type="non-terminal residue" evidence="2">
    <location>
        <position position="1"/>
    </location>
</feature>
<sequence>PLLARITVRAAHPRVSLYLSRLLGFHLLRASAPPSSSSLVQASPEFALQSGSSPFAAPAGGENPAPPLSRGAGVVSAMPGTRASVILSTAQVAGGPPLFPSASAGSPTGLTPQNFYRMTT</sequence>
<dbReference type="Proteomes" id="UP000028834">
    <property type="component" value="Unassembled WGS sequence"/>
</dbReference>
<organism evidence="2 3">
    <name type="scientific">Toxoplasma gondii RUB</name>
    <dbReference type="NCBI Taxonomy" id="935652"/>
    <lineage>
        <taxon>Eukaryota</taxon>
        <taxon>Sar</taxon>
        <taxon>Alveolata</taxon>
        <taxon>Apicomplexa</taxon>
        <taxon>Conoidasida</taxon>
        <taxon>Coccidia</taxon>
        <taxon>Eucoccidiorida</taxon>
        <taxon>Eimeriorina</taxon>
        <taxon>Sarcocystidae</taxon>
        <taxon>Toxoplasma</taxon>
    </lineage>
</organism>
<evidence type="ECO:0000313" key="3">
    <source>
        <dbReference type="Proteomes" id="UP000028834"/>
    </source>
</evidence>
<evidence type="ECO:0000256" key="1">
    <source>
        <dbReference type="SAM" id="MobiDB-lite"/>
    </source>
</evidence>
<feature type="region of interest" description="Disordered" evidence="1">
    <location>
        <begin position="97"/>
        <end position="120"/>
    </location>
</feature>
<dbReference type="AlphaFoldDB" id="A0A086LWV6"/>
<feature type="compositionally biased region" description="Low complexity" evidence="1">
    <location>
        <begin position="54"/>
        <end position="63"/>
    </location>
</feature>
<evidence type="ECO:0000313" key="2">
    <source>
        <dbReference type="EMBL" id="KFG61124.1"/>
    </source>
</evidence>
<dbReference type="VEuPathDB" id="ToxoDB:TGRUB_221940B"/>
<feature type="region of interest" description="Disordered" evidence="1">
    <location>
        <begin position="51"/>
        <end position="74"/>
    </location>
</feature>
<reference evidence="2 3" key="1">
    <citation type="submission" date="2014-05" db="EMBL/GenBank/DDBJ databases">
        <authorList>
            <person name="Sibley D."/>
            <person name="Venepally P."/>
            <person name="Karamycheva S."/>
            <person name="Hadjithomas M."/>
            <person name="Khan A."/>
            <person name="Brunk B."/>
            <person name="Roos D."/>
            <person name="Caler E."/>
            <person name="Lorenzi H."/>
        </authorList>
    </citation>
    <scope>NUCLEOTIDE SEQUENCE [LARGE SCALE GENOMIC DNA]</scope>
    <source>
        <strain evidence="2 3">RUB</strain>
    </source>
</reference>
<dbReference type="EMBL" id="AFYV02001704">
    <property type="protein sequence ID" value="KFG61124.1"/>
    <property type="molecule type" value="Genomic_DNA"/>
</dbReference>
<protein>
    <submittedName>
        <fullName evidence="2">Adaptin n terminal region domain-containing protein</fullName>
    </submittedName>
</protein>
<feature type="compositionally biased region" description="Polar residues" evidence="1">
    <location>
        <begin position="103"/>
        <end position="120"/>
    </location>
</feature>
<proteinExistence type="predicted"/>